<sequence>MTILAIETPEEDKLIYDHFQKYHVNTTIRLLANTLKTNQRWEWISEWRDGISYENETSTIAPPAPGQPMTYTNWYPGQPSNVEDGNRCLGLMFNYGIPFEGGYWDDIDCDYMSGDVQGHGRPTCEMPLSSATPRLRFLPVCSAGPQAIDRSIGTYL</sequence>
<dbReference type="EMBL" id="GL732740">
    <property type="protein sequence ID" value="EFX65558.1"/>
    <property type="molecule type" value="Genomic_DNA"/>
</dbReference>
<feature type="domain" description="C-type lectin" evidence="1">
    <location>
        <begin position="1"/>
        <end position="110"/>
    </location>
</feature>
<organism evidence="2 3">
    <name type="scientific">Daphnia pulex</name>
    <name type="common">Water flea</name>
    <dbReference type="NCBI Taxonomy" id="6669"/>
    <lineage>
        <taxon>Eukaryota</taxon>
        <taxon>Metazoa</taxon>
        <taxon>Ecdysozoa</taxon>
        <taxon>Arthropoda</taxon>
        <taxon>Crustacea</taxon>
        <taxon>Branchiopoda</taxon>
        <taxon>Diplostraca</taxon>
        <taxon>Cladocera</taxon>
        <taxon>Anomopoda</taxon>
        <taxon>Daphniidae</taxon>
        <taxon>Daphnia</taxon>
    </lineage>
</organism>
<dbReference type="PhylomeDB" id="E9HRT6"/>
<dbReference type="HOGENOM" id="CLU_1688522_0_0_1"/>
<gene>
    <name evidence="2" type="ORF">DAPPUDRAFT_264543</name>
</gene>
<proteinExistence type="predicted"/>
<evidence type="ECO:0000313" key="2">
    <source>
        <dbReference type="EMBL" id="EFX65558.1"/>
    </source>
</evidence>
<dbReference type="KEGG" id="dpx:DAPPUDRAFT_264543"/>
<dbReference type="OrthoDB" id="7962197at2759"/>
<protein>
    <recommendedName>
        <fullName evidence="1">C-type lectin domain-containing protein</fullName>
    </recommendedName>
</protein>
<dbReference type="AlphaFoldDB" id="E9HRT6"/>
<dbReference type="InterPro" id="IPR001304">
    <property type="entry name" value="C-type_lectin-like"/>
</dbReference>
<keyword evidence="3" id="KW-1185">Reference proteome</keyword>
<evidence type="ECO:0000313" key="3">
    <source>
        <dbReference type="Proteomes" id="UP000000305"/>
    </source>
</evidence>
<evidence type="ECO:0000259" key="1">
    <source>
        <dbReference type="PROSITE" id="PS50041"/>
    </source>
</evidence>
<dbReference type="InterPro" id="IPR016187">
    <property type="entry name" value="CTDL_fold"/>
</dbReference>
<dbReference type="SUPFAM" id="SSF56436">
    <property type="entry name" value="C-type lectin-like"/>
    <property type="match status" value="1"/>
</dbReference>
<reference evidence="2 3" key="1">
    <citation type="journal article" date="2011" name="Science">
        <title>The ecoresponsive genome of Daphnia pulex.</title>
        <authorList>
            <person name="Colbourne J.K."/>
            <person name="Pfrender M.E."/>
            <person name="Gilbert D."/>
            <person name="Thomas W.K."/>
            <person name="Tucker A."/>
            <person name="Oakley T.H."/>
            <person name="Tokishita S."/>
            <person name="Aerts A."/>
            <person name="Arnold G.J."/>
            <person name="Basu M.K."/>
            <person name="Bauer D.J."/>
            <person name="Caceres C.E."/>
            <person name="Carmel L."/>
            <person name="Casola C."/>
            <person name="Choi J.H."/>
            <person name="Detter J.C."/>
            <person name="Dong Q."/>
            <person name="Dusheyko S."/>
            <person name="Eads B.D."/>
            <person name="Frohlich T."/>
            <person name="Geiler-Samerotte K.A."/>
            <person name="Gerlach D."/>
            <person name="Hatcher P."/>
            <person name="Jogdeo S."/>
            <person name="Krijgsveld J."/>
            <person name="Kriventseva E.V."/>
            <person name="Kultz D."/>
            <person name="Laforsch C."/>
            <person name="Lindquist E."/>
            <person name="Lopez J."/>
            <person name="Manak J.R."/>
            <person name="Muller J."/>
            <person name="Pangilinan J."/>
            <person name="Patwardhan R.P."/>
            <person name="Pitluck S."/>
            <person name="Pritham E.J."/>
            <person name="Rechtsteiner A."/>
            <person name="Rho M."/>
            <person name="Rogozin I.B."/>
            <person name="Sakarya O."/>
            <person name="Salamov A."/>
            <person name="Schaack S."/>
            <person name="Shapiro H."/>
            <person name="Shiga Y."/>
            <person name="Skalitzky C."/>
            <person name="Smith Z."/>
            <person name="Souvorov A."/>
            <person name="Sung W."/>
            <person name="Tang Z."/>
            <person name="Tsuchiya D."/>
            <person name="Tu H."/>
            <person name="Vos H."/>
            <person name="Wang M."/>
            <person name="Wolf Y.I."/>
            <person name="Yamagata H."/>
            <person name="Yamada T."/>
            <person name="Ye Y."/>
            <person name="Shaw J.R."/>
            <person name="Andrews J."/>
            <person name="Crease T.J."/>
            <person name="Tang H."/>
            <person name="Lucas S.M."/>
            <person name="Robertson H.M."/>
            <person name="Bork P."/>
            <person name="Koonin E.V."/>
            <person name="Zdobnov E.M."/>
            <person name="Grigoriev I.V."/>
            <person name="Lynch M."/>
            <person name="Boore J.L."/>
        </authorList>
    </citation>
    <scope>NUCLEOTIDE SEQUENCE [LARGE SCALE GENOMIC DNA]</scope>
</reference>
<accession>E9HRT6</accession>
<name>E9HRT6_DAPPU</name>
<dbReference type="PROSITE" id="PS50041">
    <property type="entry name" value="C_TYPE_LECTIN_2"/>
    <property type="match status" value="1"/>
</dbReference>
<dbReference type="InterPro" id="IPR016186">
    <property type="entry name" value="C-type_lectin-like/link_sf"/>
</dbReference>
<dbReference type="Gene3D" id="3.10.100.10">
    <property type="entry name" value="Mannose-Binding Protein A, subunit A"/>
    <property type="match status" value="1"/>
</dbReference>
<dbReference type="Proteomes" id="UP000000305">
    <property type="component" value="Unassembled WGS sequence"/>
</dbReference>
<dbReference type="InParanoid" id="E9HRT6"/>